<evidence type="ECO:0000313" key="2">
    <source>
        <dbReference type="EMBL" id="CAK9257000.1"/>
    </source>
</evidence>
<organism evidence="2 3">
    <name type="scientific">Sphagnum jensenii</name>
    <dbReference type="NCBI Taxonomy" id="128206"/>
    <lineage>
        <taxon>Eukaryota</taxon>
        <taxon>Viridiplantae</taxon>
        <taxon>Streptophyta</taxon>
        <taxon>Embryophyta</taxon>
        <taxon>Bryophyta</taxon>
        <taxon>Sphagnophytina</taxon>
        <taxon>Sphagnopsida</taxon>
        <taxon>Sphagnales</taxon>
        <taxon>Sphagnaceae</taxon>
        <taxon>Sphagnum</taxon>
    </lineage>
</organism>
<reference evidence="2" key="1">
    <citation type="submission" date="2024-02" db="EMBL/GenBank/DDBJ databases">
        <authorList>
            <consortium name="ELIXIR-Norway"/>
            <consortium name="Elixir Norway"/>
        </authorList>
    </citation>
    <scope>NUCLEOTIDE SEQUENCE</scope>
</reference>
<dbReference type="Proteomes" id="UP001497444">
    <property type="component" value="Chromosome 10"/>
</dbReference>
<feature type="compositionally biased region" description="Pro residues" evidence="1">
    <location>
        <begin position="77"/>
        <end position="87"/>
    </location>
</feature>
<gene>
    <name evidence="2" type="ORF">CSSPJE1EN1_LOCUS2478</name>
</gene>
<proteinExistence type="predicted"/>
<dbReference type="EMBL" id="OZ020105">
    <property type="protein sequence ID" value="CAK9257000.1"/>
    <property type="molecule type" value="Genomic_DNA"/>
</dbReference>
<evidence type="ECO:0000256" key="1">
    <source>
        <dbReference type="SAM" id="MobiDB-lite"/>
    </source>
</evidence>
<evidence type="ECO:0000313" key="3">
    <source>
        <dbReference type="Proteomes" id="UP001497444"/>
    </source>
</evidence>
<keyword evidence="3" id="KW-1185">Reference proteome</keyword>
<protein>
    <submittedName>
        <fullName evidence="2">Uncharacterized protein</fullName>
    </submittedName>
</protein>
<dbReference type="PANTHER" id="PTHR37731:SF1">
    <property type="entry name" value="PEPTIDE TRANSPORTER FAMILY PROTEIN"/>
    <property type="match status" value="1"/>
</dbReference>
<sequence length="309" mass="34344">MLPALIMADWRLVDEEHEDPSLYPEIFAACDLAAEEARLVKKCPSAAAAAAAPEQLLLTDFAENAHPSKVYPKPLVTLPPSPQPPGSFLPTRHHHHQPAGVTRAQWRQSGSFRAGPSSSSSPSDANHQRNLQQVSRVPAPLQDMPEHVERVNVQNEWQENTVANVGRGKCGDGTWMADIPSAMVFKHFQDAAMQILVQGDYMMMQGKPFIKKSGWRKIAFFFNISFEIKDKNIQFDPNCNVIRAEFVVRASMQSGRFSDGWGSCDRGEKRFSKPNHDIPCTAETRAKNRACQDLLGIGEYKSGGDDSAW</sequence>
<feature type="region of interest" description="Disordered" evidence="1">
    <location>
        <begin position="72"/>
        <end position="132"/>
    </location>
</feature>
<accession>A0ABP0VRA2</accession>
<name>A0ABP0VRA2_9BRYO</name>
<dbReference type="PANTHER" id="PTHR37731">
    <property type="entry name" value="PEPTIDE TRANSPORTER FAMILY PROTEIN"/>
    <property type="match status" value="1"/>
</dbReference>